<proteinExistence type="predicted"/>
<reference evidence="5" key="1">
    <citation type="submission" date="2021-07" db="EMBL/GenBank/DDBJ databases">
        <title>Elsinoe batatas strain:CRI-CJ2 Genome sequencing and assembly.</title>
        <authorList>
            <person name="Huang L."/>
        </authorList>
    </citation>
    <scope>NUCLEOTIDE SEQUENCE</scope>
    <source>
        <strain evidence="5">CRI-CJ2</strain>
    </source>
</reference>
<dbReference type="EMBL" id="JAESVG020000001">
    <property type="protein sequence ID" value="KAG8631000.1"/>
    <property type="molecule type" value="Genomic_DNA"/>
</dbReference>
<feature type="repeat" description="ANK" evidence="3">
    <location>
        <begin position="176"/>
        <end position="208"/>
    </location>
</feature>
<name>A0A8K0LBG1_9PEZI</name>
<dbReference type="Pfam" id="PF12796">
    <property type="entry name" value="Ank_2"/>
    <property type="match status" value="1"/>
</dbReference>
<evidence type="ECO:0000256" key="2">
    <source>
        <dbReference type="ARBA" id="ARBA00023043"/>
    </source>
</evidence>
<sequence length="237" mass="25326">MCDDCPVDWATIASILAQRHASHACHQSSPRRTSFPSPCPSSTSFSHDGHRYNHAHSRSSHTSLPYYHNSHSTRFDHHALHQSPSSPGSSTVGTIRSPRSPQQYQQSIPASGTIYSGSIPIPSQSAYNNLAGFQISTTSDEQKGTTALHLAAQNGRAEVVRTLLQLKLDVNFQDKSGSTALHIAASKGYHEVVQALLSAGASTEVEDDGEFTALQLAAMNGHAEVVQLLVNGGAMVS</sequence>
<evidence type="ECO:0008006" key="7">
    <source>
        <dbReference type="Google" id="ProtNLM"/>
    </source>
</evidence>
<dbReference type="PANTHER" id="PTHR24171">
    <property type="entry name" value="ANKYRIN REPEAT DOMAIN-CONTAINING PROTEIN 39-RELATED"/>
    <property type="match status" value="1"/>
</dbReference>
<dbReference type="OrthoDB" id="539213at2759"/>
<evidence type="ECO:0000256" key="4">
    <source>
        <dbReference type="SAM" id="MobiDB-lite"/>
    </source>
</evidence>
<comment type="caution">
    <text evidence="5">The sequence shown here is derived from an EMBL/GenBank/DDBJ whole genome shotgun (WGS) entry which is preliminary data.</text>
</comment>
<dbReference type="SUPFAM" id="SSF48403">
    <property type="entry name" value="Ankyrin repeat"/>
    <property type="match status" value="1"/>
</dbReference>
<keyword evidence="6" id="KW-1185">Reference proteome</keyword>
<dbReference type="PANTHER" id="PTHR24171:SF8">
    <property type="entry name" value="BRCA1-ASSOCIATED RING DOMAIN PROTEIN 1"/>
    <property type="match status" value="1"/>
</dbReference>
<feature type="region of interest" description="Disordered" evidence="4">
    <location>
        <begin position="27"/>
        <end position="105"/>
    </location>
</feature>
<protein>
    <recommendedName>
        <fullName evidence="7">Ankyrin repeat-containing domain protein</fullName>
    </recommendedName>
</protein>
<dbReference type="Pfam" id="PF00023">
    <property type="entry name" value="Ank"/>
    <property type="match status" value="1"/>
</dbReference>
<feature type="repeat" description="ANK" evidence="3">
    <location>
        <begin position="143"/>
        <end position="175"/>
    </location>
</feature>
<dbReference type="SMART" id="SM00248">
    <property type="entry name" value="ANK"/>
    <property type="match status" value="3"/>
</dbReference>
<gene>
    <name evidence="5" type="ORF">KVT40_000140</name>
</gene>
<dbReference type="Gene3D" id="1.25.40.20">
    <property type="entry name" value="Ankyrin repeat-containing domain"/>
    <property type="match status" value="2"/>
</dbReference>
<evidence type="ECO:0000256" key="1">
    <source>
        <dbReference type="ARBA" id="ARBA00022737"/>
    </source>
</evidence>
<evidence type="ECO:0000313" key="6">
    <source>
        <dbReference type="Proteomes" id="UP000809789"/>
    </source>
</evidence>
<dbReference type="GO" id="GO:0085020">
    <property type="term" value="P:protein K6-linked ubiquitination"/>
    <property type="evidence" value="ECO:0007669"/>
    <property type="project" value="TreeGrafter"/>
</dbReference>
<dbReference type="Proteomes" id="UP000809789">
    <property type="component" value="Unassembled WGS sequence"/>
</dbReference>
<dbReference type="InterPro" id="IPR002110">
    <property type="entry name" value="Ankyrin_rpt"/>
</dbReference>
<dbReference type="PROSITE" id="PS50297">
    <property type="entry name" value="ANK_REP_REGION"/>
    <property type="match status" value="3"/>
</dbReference>
<organism evidence="5 6">
    <name type="scientific">Elsinoe batatas</name>
    <dbReference type="NCBI Taxonomy" id="2601811"/>
    <lineage>
        <taxon>Eukaryota</taxon>
        <taxon>Fungi</taxon>
        <taxon>Dikarya</taxon>
        <taxon>Ascomycota</taxon>
        <taxon>Pezizomycotina</taxon>
        <taxon>Dothideomycetes</taxon>
        <taxon>Dothideomycetidae</taxon>
        <taxon>Myriangiales</taxon>
        <taxon>Elsinoaceae</taxon>
        <taxon>Elsinoe</taxon>
    </lineage>
</organism>
<keyword evidence="2 3" id="KW-0040">ANK repeat</keyword>
<evidence type="ECO:0000256" key="3">
    <source>
        <dbReference type="PROSITE-ProRule" id="PRU00023"/>
    </source>
</evidence>
<dbReference type="InterPro" id="IPR036770">
    <property type="entry name" value="Ankyrin_rpt-contain_sf"/>
</dbReference>
<keyword evidence="1" id="KW-0677">Repeat</keyword>
<accession>A0A8K0LBG1</accession>
<evidence type="ECO:0000313" key="5">
    <source>
        <dbReference type="EMBL" id="KAG8631000.1"/>
    </source>
</evidence>
<feature type="compositionally biased region" description="Low complexity" evidence="4">
    <location>
        <begin position="83"/>
        <end position="105"/>
    </location>
</feature>
<dbReference type="PROSITE" id="PS50088">
    <property type="entry name" value="ANK_REPEAT"/>
    <property type="match status" value="3"/>
</dbReference>
<feature type="repeat" description="ANK" evidence="3">
    <location>
        <begin position="209"/>
        <end position="237"/>
    </location>
</feature>
<dbReference type="AlphaFoldDB" id="A0A8K0LBG1"/>
<dbReference type="PRINTS" id="PR01415">
    <property type="entry name" value="ANKYRIN"/>
</dbReference>
<dbReference type="GO" id="GO:0004842">
    <property type="term" value="F:ubiquitin-protein transferase activity"/>
    <property type="evidence" value="ECO:0007669"/>
    <property type="project" value="TreeGrafter"/>
</dbReference>
<feature type="compositionally biased region" description="Low complexity" evidence="4">
    <location>
        <begin position="28"/>
        <end position="46"/>
    </location>
</feature>